<evidence type="ECO:0000256" key="4">
    <source>
        <dbReference type="ARBA" id="ARBA00022741"/>
    </source>
</evidence>
<dbReference type="GO" id="GO:0016887">
    <property type="term" value="F:ATP hydrolysis activity"/>
    <property type="evidence" value="ECO:0007669"/>
    <property type="project" value="InterPro"/>
</dbReference>
<dbReference type="GO" id="GO:0005524">
    <property type="term" value="F:ATP binding"/>
    <property type="evidence" value="ECO:0007669"/>
    <property type="project" value="UniProtKB-KW"/>
</dbReference>
<dbReference type="Pfam" id="PF18269">
    <property type="entry name" value="T3SS_ATPase_C"/>
    <property type="match status" value="1"/>
</dbReference>
<dbReference type="CDD" id="cd01136">
    <property type="entry name" value="ATPase_flagellum-secretory_path_III"/>
    <property type="match status" value="1"/>
</dbReference>
<dbReference type="SUPFAM" id="SSF52540">
    <property type="entry name" value="P-loop containing nucleoside triphosphate hydrolases"/>
    <property type="match status" value="1"/>
</dbReference>
<dbReference type="InterPro" id="IPR004100">
    <property type="entry name" value="ATPase_F1/V1/A1_a/bsu_N"/>
</dbReference>
<dbReference type="GO" id="GO:0005737">
    <property type="term" value="C:cytoplasm"/>
    <property type="evidence" value="ECO:0007669"/>
    <property type="project" value="UniProtKB-SubCell"/>
</dbReference>
<protein>
    <recommendedName>
        <fullName evidence="8">AAA+ ATPase domain-containing protein</fullName>
    </recommendedName>
</protein>
<evidence type="ECO:0000256" key="1">
    <source>
        <dbReference type="ARBA" id="ARBA00004496"/>
    </source>
</evidence>
<dbReference type="InterPro" id="IPR050053">
    <property type="entry name" value="ATPase_alpha/beta_chains"/>
</dbReference>
<evidence type="ECO:0000256" key="5">
    <source>
        <dbReference type="ARBA" id="ARBA00022840"/>
    </source>
</evidence>
<keyword evidence="7" id="KW-1278">Translocase</keyword>
<comment type="subcellular location">
    <subcellularLocation>
        <location evidence="1">Cytoplasm</location>
    </subcellularLocation>
</comment>
<keyword evidence="2" id="KW-0813">Transport</keyword>
<evidence type="ECO:0000256" key="3">
    <source>
        <dbReference type="ARBA" id="ARBA00022490"/>
    </source>
</evidence>
<dbReference type="InterPro" id="IPR040627">
    <property type="entry name" value="T3SS_ATPase_C"/>
</dbReference>
<dbReference type="Gene3D" id="3.40.50.12240">
    <property type="match status" value="1"/>
</dbReference>
<keyword evidence="5" id="KW-0067">ATP-binding</keyword>
<name>A0A381YV48_9ZZZZ</name>
<dbReference type="PANTHER" id="PTHR15184">
    <property type="entry name" value="ATP SYNTHASE"/>
    <property type="match status" value="1"/>
</dbReference>
<feature type="domain" description="AAA+ ATPase" evidence="8">
    <location>
        <begin position="169"/>
        <end position="352"/>
    </location>
</feature>
<dbReference type="NCBIfam" id="TIGR01026">
    <property type="entry name" value="fliI_yscN"/>
    <property type="match status" value="1"/>
</dbReference>
<evidence type="ECO:0000313" key="9">
    <source>
        <dbReference type="EMBL" id="SVA80337.1"/>
    </source>
</evidence>
<organism evidence="9">
    <name type="scientific">marine metagenome</name>
    <dbReference type="NCBI Taxonomy" id="408172"/>
    <lineage>
        <taxon>unclassified sequences</taxon>
        <taxon>metagenomes</taxon>
        <taxon>ecological metagenomes</taxon>
    </lineage>
</organism>
<keyword evidence="6" id="KW-0653">Protein transport</keyword>
<dbReference type="FunFam" id="3.40.50.12240:FF:000002">
    <property type="entry name" value="Flagellum-specific ATP synthase FliI"/>
    <property type="match status" value="1"/>
</dbReference>
<accession>A0A381YV48</accession>
<dbReference type="InterPro" id="IPR005714">
    <property type="entry name" value="ATPase_T3SS_FliI/YscN"/>
</dbReference>
<dbReference type="InterPro" id="IPR027417">
    <property type="entry name" value="P-loop_NTPase"/>
</dbReference>
<dbReference type="EMBL" id="UINC01019023">
    <property type="protein sequence ID" value="SVA80337.1"/>
    <property type="molecule type" value="Genomic_DNA"/>
</dbReference>
<reference evidence="9" key="1">
    <citation type="submission" date="2018-05" db="EMBL/GenBank/DDBJ databases">
        <authorList>
            <person name="Lanie J.A."/>
            <person name="Ng W.-L."/>
            <person name="Kazmierczak K.M."/>
            <person name="Andrzejewski T.M."/>
            <person name="Davidsen T.M."/>
            <person name="Wayne K.J."/>
            <person name="Tettelin H."/>
            <person name="Glass J.I."/>
            <person name="Rusch D."/>
            <person name="Podicherti R."/>
            <person name="Tsui H.-C.T."/>
            <person name="Winkler M.E."/>
        </authorList>
    </citation>
    <scope>NUCLEOTIDE SEQUENCE</scope>
</reference>
<proteinExistence type="predicted"/>
<sequence length="462" mass="50457">MLSETPASKLPVYSNLGTYISEIEKFPAVRKEGRVMQVIGHMVEATNPGCSVGGMCKIYNPATKSSVTAEVVGFRKDRMLIMPLHNAHGIGPKCRIIPEDRPAMVPVGDGLLGRVIDPLMRPMDGLGELSTSTEVPLYPEVVNPMNRQRIKKPLDVGVRSINACLTCGRGQRIGIMAGSGVGKSVLLGMMARYTDADINVISLVGERGKEVREFIEDNLGEEGMRRSIVIVATSDQPPLLRMRGAYIATSIAEHFRNEGQDVLLSMDSLTRFAMAQREIGLAAGEPPTTKGYPPSVFALLAGLLERTGTHDGPGSITGFYTVLVEGDDANDPIADAIRAIVDGHIILSREIAEKGTYPAVDLLSSTSRVMVDVVGEKHLELNQIMRRTLATYREAEDLINIGAYVQGSNPEIDYAITKKPLIQKFIQQGMNEHTDLKECEEHILQIFGDRLEEDTTPEENFG</sequence>
<keyword evidence="3" id="KW-0963">Cytoplasm</keyword>
<dbReference type="SMART" id="SM00382">
    <property type="entry name" value="AAA"/>
    <property type="match status" value="1"/>
</dbReference>
<dbReference type="PANTHER" id="PTHR15184:SF9">
    <property type="entry name" value="SPI-1 TYPE 3 SECRETION SYSTEM ATPASE"/>
    <property type="match status" value="1"/>
</dbReference>
<dbReference type="Pfam" id="PF00006">
    <property type="entry name" value="ATP-synt_ab"/>
    <property type="match status" value="1"/>
</dbReference>
<dbReference type="AlphaFoldDB" id="A0A381YV48"/>
<dbReference type="CDD" id="cd18114">
    <property type="entry name" value="ATP-synt_flagellum-secretory_path_III_C"/>
    <property type="match status" value="1"/>
</dbReference>
<dbReference type="InterPro" id="IPR000194">
    <property type="entry name" value="ATPase_F1/V1/A1_a/bsu_nucl-bd"/>
</dbReference>
<dbReference type="GO" id="GO:0030254">
    <property type="term" value="P:protein secretion by the type III secretion system"/>
    <property type="evidence" value="ECO:0007669"/>
    <property type="project" value="InterPro"/>
</dbReference>
<evidence type="ECO:0000259" key="8">
    <source>
        <dbReference type="SMART" id="SM00382"/>
    </source>
</evidence>
<dbReference type="Pfam" id="PF02874">
    <property type="entry name" value="ATP-synt_ab_N"/>
    <property type="match status" value="1"/>
</dbReference>
<gene>
    <name evidence="9" type="ORF">METZ01_LOCUS133191</name>
</gene>
<dbReference type="InterPro" id="IPR003593">
    <property type="entry name" value="AAA+_ATPase"/>
</dbReference>
<evidence type="ECO:0000256" key="2">
    <source>
        <dbReference type="ARBA" id="ARBA00022448"/>
    </source>
</evidence>
<dbReference type="GO" id="GO:0030257">
    <property type="term" value="C:type III protein secretion system complex"/>
    <property type="evidence" value="ECO:0007669"/>
    <property type="project" value="InterPro"/>
</dbReference>
<evidence type="ECO:0000256" key="7">
    <source>
        <dbReference type="ARBA" id="ARBA00022967"/>
    </source>
</evidence>
<dbReference type="GO" id="GO:0046933">
    <property type="term" value="F:proton-transporting ATP synthase activity, rotational mechanism"/>
    <property type="evidence" value="ECO:0007669"/>
    <property type="project" value="TreeGrafter"/>
</dbReference>
<keyword evidence="4" id="KW-0547">Nucleotide-binding</keyword>
<evidence type="ECO:0000256" key="6">
    <source>
        <dbReference type="ARBA" id="ARBA00022927"/>
    </source>
</evidence>